<keyword evidence="2" id="KW-1185">Reference proteome</keyword>
<dbReference type="EMBL" id="KL363245">
    <property type="protein sequence ID" value="KFD50980.1"/>
    <property type="molecule type" value="Genomic_DNA"/>
</dbReference>
<sequence length="195" mass="21518">MLHSSHLATATPLRIHVEEEVGIRRRLTRKHSPGHSHLTPGAVIKQHERTLLGLVCTALVAHSTPFGEQLERNGAGLSWLTPPFLPKRNATACPIIRYAIRTIGSAACGEWLLPAGTRRRDEGEHISVCWKPLNSADDVELPCVSAARAFWSNWITCIGPCNPVESPSFDWNDDTGRTFDTTDCEMAFVGVIWSV</sequence>
<organism evidence="1 2">
    <name type="scientific">Trichuris suis</name>
    <name type="common">pig whipworm</name>
    <dbReference type="NCBI Taxonomy" id="68888"/>
    <lineage>
        <taxon>Eukaryota</taxon>
        <taxon>Metazoa</taxon>
        <taxon>Ecdysozoa</taxon>
        <taxon>Nematoda</taxon>
        <taxon>Enoplea</taxon>
        <taxon>Dorylaimia</taxon>
        <taxon>Trichinellida</taxon>
        <taxon>Trichuridae</taxon>
        <taxon>Trichuris</taxon>
    </lineage>
</organism>
<evidence type="ECO:0000313" key="2">
    <source>
        <dbReference type="Proteomes" id="UP000030764"/>
    </source>
</evidence>
<protein>
    <submittedName>
        <fullName evidence="1">Uncharacterized protein</fullName>
    </submittedName>
</protein>
<gene>
    <name evidence="1" type="ORF">M513_08163</name>
</gene>
<name>A0A085M184_9BILA</name>
<dbReference type="Proteomes" id="UP000030764">
    <property type="component" value="Unassembled WGS sequence"/>
</dbReference>
<reference evidence="1 2" key="1">
    <citation type="journal article" date="2014" name="Nat. Genet.">
        <title>Genome and transcriptome of the porcine whipworm Trichuris suis.</title>
        <authorList>
            <person name="Jex A.R."/>
            <person name="Nejsum P."/>
            <person name="Schwarz E.M."/>
            <person name="Hu L."/>
            <person name="Young N.D."/>
            <person name="Hall R.S."/>
            <person name="Korhonen P.K."/>
            <person name="Liao S."/>
            <person name="Thamsborg S."/>
            <person name="Xia J."/>
            <person name="Xu P."/>
            <person name="Wang S."/>
            <person name="Scheerlinck J.P."/>
            <person name="Hofmann A."/>
            <person name="Sternberg P.W."/>
            <person name="Wang J."/>
            <person name="Gasser R.B."/>
        </authorList>
    </citation>
    <scope>NUCLEOTIDE SEQUENCE [LARGE SCALE GENOMIC DNA]</scope>
    <source>
        <strain evidence="1">DCEP-RM93M</strain>
    </source>
</reference>
<accession>A0A085M184</accession>
<proteinExistence type="predicted"/>
<evidence type="ECO:0000313" key="1">
    <source>
        <dbReference type="EMBL" id="KFD50980.1"/>
    </source>
</evidence>
<dbReference type="AlphaFoldDB" id="A0A085M184"/>